<evidence type="ECO:0000256" key="1">
    <source>
        <dbReference type="SAM" id="Phobius"/>
    </source>
</evidence>
<feature type="transmembrane region" description="Helical" evidence="1">
    <location>
        <begin position="171"/>
        <end position="190"/>
    </location>
</feature>
<organism evidence="2 3">
    <name type="scientific">Microbacterium oleivorans</name>
    <dbReference type="NCBI Taxonomy" id="273677"/>
    <lineage>
        <taxon>Bacteria</taxon>
        <taxon>Bacillati</taxon>
        <taxon>Actinomycetota</taxon>
        <taxon>Actinomycetes</taxon>
        <taxon>Micrococcales</taxon>
        <taxon>Microbacteriaceae</taxon>
        <taxon>Microbacterium</taxon>
    </lineage>
</organism>
<keyword evidence="1" id="KW-0472">Membrane</keyword>
<comment type="caution">
    <text evidence="2">The sequence shown here is derived from an EMBL/GenBank/DDBJ whole genome shotgun (WGS) entry which is preliminary data.</text>
</comment>
<dbReference type="EMBL" id="SMZX01000002">
    <property type="protein sequence ID" value="TDL43609.1"/>
    <property type="molecule type" value="Genomic_DNA"/>
</dbReference>
<gene>
    <name evidence="2" type="ORF">E2R54_10370</name>
</gene>
<evidence type="ECO:0000313" key="2">
    <source>
        <dbReference type="EMBL" id="TDL43609.1"/>
    </source>
</evidence>
<feature type="transmembrane region" description="Helical" evidence="1">
    <location>
        <begin position="202"/>
        <end position="222"/>
    </location>
</feature>
<protein>
    <submittedName>
        <fullName evidence="2">Uncharacterized protein</fullName>
    </submittedName>
</protein>
<reference evidence="2 3" key="1">
    <citation type="submission" date="2019-03" db="EMBL/GenBank/DDBJ databases">
        <title>Genome Sequencing and Assembly of Various Microbes Isolated from Partially Reclaimed Soil and Acid Mine Drainage (AMD) Site.</title>
        <authorList>
            <person name="Steinbock B."/>
            <person name="Bechtold R."/>
            <person name="Sevigny J.L."/>
            <person name="Thomas D."/>
            <person name="Cuthill L.R."/>
            <person name="Aveiro Johannsen E.J."/>
            <person name="Thomas K."/>
            <person name="Ghosh A."/>
        </authorList>
    </citation>
    <scope>NUCLEOTIDE SEQUENCE [LARGE SCALE GENOMIC DNA]</scope>
    <source>
        <strain evidence="2 3">F-B2</strain>
    </source>
</reference>
<accession>A0A4R5YH07</accession>
<dbReference type="AlphaFoldDB" id="A0A4R5YH07"/>
<evidence type="ECO:0000313" key="3">
    <source>
        <dbReference type="Proteomes" id="UP000295633"/>
    </source>
</evidence>
<keyword evidence="1" id="KW-1133">Transmembrane helix</keyword>
<proteinExistence type="predicted"/>
<dbReference type="RefSeq" id="WP_133399682.1">
    <property type="nucleotide sequence ID" value="NZ_SMZX01000002.1"/>
</dbReference>
<sequence>MSVYSDRIETLAEAVDAESPFEDANALVRTTLTLMDELCGIHNLAIRPTWTAAVEEALSALPTAVASGEESLLSWATRSAQAMRDNVRVLISQGASGLTEALEQASVHYQRLSSVRDLQRITRRAEEALDDTIEARDTAKDAAGEAGNASLAHYFQIYAHAEGRRATGFRWASIVSIAGAILLAVFFPHSSEELPLVPAGELAGVIYRLAILAGVGGLAAYFGRLSGHHRRTHNWAKSIEVQLNSFPAFMMAVPDDDRGDVFRAFARRVLGQPPEKGVETPDDSLPVNQLVDLVAALAKRQP</sequence>
<keyword evidence="1" id="KW-0812">Transmembrane</keyword>
<name>A0A4R5YH07_9MICO</name>
<dbReference type="Proteomes" id="UP000295633">
    <property type="component" value="Unassembled WGS sequence"/>
</dbReference>